<comment type="caution">
    <text evidence="6">The sequence shown here is derived from an EMBL/GenBank/DDBJ whole genome shotgun (WGS) entry which is preliminary data.</text>
</comment>
<organism evidence="6 7">
    <name type="scientific">Salix brachista</name>
    <dbReference type="NCBI Taxonomy" id="2182728"/>
    <lineage>
        <taxon>Eukaryota</taxon>
        <taxon>Viridiplantae</taxon>
        <taxon>Streptophyta</taxon>
        <taxon>Embryophyta</taxon>
        <taxon>Tracheophyta</taxon>
        <taxon>Spermatophyta</taxon>
        <taxon>Magnoliopsida</taxon>
        <taxon>eudicotyledons</taxon>
        <taxon>Gunneridae</taxon>
        <taxon>Pentapetalae</taxon>
        <taxon>rosids</taxon>
        <taxon>fabids</taxon>
        <taxon>Malpighiales</taxon>
        <taxon>Salicaceae</taxon>
        <taxon>Saliceae</taxon>
        <taxon>Salix</taxon>
    </lineage>
</organism>
<dbReference type="Proteomes" id="UP000326939">
    <property type="component" value="Chromosome 1"/>
</dbReference>
<evidence type="ECO:0000259" key="5">
    <source>
        <dbReference type="Pfam" id="PF01073"/>
    </source>
</evidence>
<dbReference type="AlphaFoldDB" id="A0A5N5P259"/>
<keyword evidence="1" id="KW-0521">NADP</keyword>
<dbReference type="EMBL" id="VDCV01000001">
    <property type="protein sequence ID" value="KAB5573870.1"/>
    <property type="molecule type" value="Genomic_DNA"/>
</dbReference>
<keyword evidence="7" id="KW-1185">Reference proteome</keyword>
<dbReference type="CDD" id="cd08958">
    <property type="entry name" value="FR_SDR_e"/>
    <property type="match status" value="1"/>
</dbReference>
<gene>
    <name evidence="6" type="ORF">DKX38_001064</name>
</gene>
<feature type="domain" description="3-beta hydroxysteroid dehydrogenase/isomerase" evidence="5">
    <location>
        <begin position="64"/>
        <end position="223"/>
    </location>
</feature>
<evidence type="ECO:0000256" key="2">
    <source>
        <dbReference type="ARBA" id="ARBA00023002"/>
    </source>
</evidence>
<dbReference type="InterPro" id="IPR036291">
    <property type="entry name" value="NAD(P)-bd_dom_sf"/>
</dbReference>
<reference evidence="7" key="1">
    <citation type="journal article" date="2019" name="Gigascience">
        <title>De novo genome assembly of the endangered Acer yangbiense, a plant species with extremely small populations endemic to Yunnan Province, China.</title>
        <authorList>
            <person name="Yang J."/>
            <person name="Wariss H.M."/>
            <person name="Tao L."/>
            <person name="Zhang R."/>
            <person name="Yun Q."/>
            <person name="Hollingsworth P."/>
            <person name="Dao Z."/>
            <person name="Luo G."/>
            <person name="Guo H."/>
            <person name="Ma Y."/>
            <person name="Sun W."/>
        </authorList>
    </citation>
    <scope>NUCLEOTIDE SEQUENCE [LARGE SCALE GENOMIC DNA]</scope>
    <source>
        <strain evidence="7">cv. br00</strain>
    </source>
</reference>
<keyword evidence="2 3" id="KW-0560">Oxidoreductase</keyword>
<feature type="chain" id="PRO_5024357418" description="3-beta hydroxysteroid dehydrogenase/isomerase domain-containing protein" evidence="4">
    <location>
        <begin position="16"/>
        <end position="358"/>
    </location>
</feature>
<dbReference type="PANTHER" id="PTHR10366:SF749">
    <property type="entry name" value="NAD DEPENDENT EPIMERASE_DEHYDRATASE FAMILY PROTEIN, EXPRESSED"/>
    <property type="match status" value="1"/>
</dbReference>
<evidence type="ECO:0000313" key="7">
    <source>
        <dbReference type="Proteomes" id="UP000326939"/>
    </source>
</evidence>
<dbReference type="InterPro" id="IPR002225">
    <property type="entry name" value="3Beta_OHSteriod_DH/Estase"/>
</dbReference>
<comment type="similarity">
    <text evidence="3">Belongs to the 3-beta-HSD family.</text>
</comment>
<evidence type="ECO:0000313" key="6">
    <source>
        <dbReference type="EMBL" id="KAB5573870.1"/>
    </source>
</evidence>
<feature type="signal peptide" evidence="4">
    <location>
        <begin position="1"/>
        <end position="15"/>
    </location>
</feature>
<dbReference type="InterPro" id="IPR050425">
    <property type="entry name" value="NAD(P)_dehydrat-like"/>
</dbReference>
<sequence length="358" mass="40011">MLAVTLLYIYHLTSPTPSTSKPQTNTENHPFQLKLLVVFTCLNSAPCNQMAPASFHPISNTVCVMDAAGNLGLSLVERLLQRGYTVHAAVQNHNCESQLNGLARGNKKLKIFYADPFDYKSIIDALRNCSGLFYTFEPPEDQPTYDEFMTEVEVRAAQNVLEACAQTETIDKVVFTSSATAVICRDDRKSEIAGFDERHWSDLSFCRKFKLWHALSKTQAEKTTWALAMDRGVNMVSVNAGLLTSPPDLSIKNPYLTGAAEFYEDGVFVTVDLNFLVDAHICIYEDDSSYGRYLCFNHVVKRHRDAIEHASRLTPLAPSPPPSFDQDMKIIQRTISNKKLNKLMVGFESGPQPDGNLV</sequence>
<dbReference type="GO" id="GO:0006694">
    <property type="term" value="P:steroid biosynthetic process"/>
    <property type="evidence" value="ECO:0007669"/>
    <property type="project" value="InterPro"/>
</dbReference>
<name>A0A5N5P259_9ROSI</name>
<keyword evidence="4" id="KW-0732">Signal</keyword>
<evidence type="ECO:0000256" key="4">
    <source>
        <dbReference type="SAM" id="SignalP"/>
    </source>
</evidence>
<dbReference type="GO" id="GO:0016616">
    <property type="term" value="F:oxidoreductase activity, acting on the CH-OH group of donors, NAD or NADP as acceptor"/>
    <property type="evidence" value="ECO:0007669"/>
    <property type="project" value="InterPro"/>
</dbReference>
<dbReference type="Gene3D" id="3.40.50.720">
    <property type="entry name" value="NAD(P)-binding Rossmann-like Domain"/>
    <property type="match status" value="1"/>
</dbReference>
<protein>
    <recommendedName>
        <fullName evidence="5">3-beta hydroxysteroid dehydrogenase/isomerase domain-containing protein</fullName>
    </recommendedName>
</protein>
<dbReference type="PANTHER" id="PTHR10366">
    <property type="entry name" value="NAD DEPENDENT EPIMERASE/DEHYDRATASE"/>
    <property type="match status" value="1"/>
</dbReference>
<evidence type="ECO:0000256" key="1">
    <source>
        <dbReference type="ARBA" id="ARBA00022857"/>
    </source>
</evidence>
<accession>A0A5N5P259</accession>
<evidence type="ECO:0000256" key="3">
    <source>
        <dbReference type="RuleBase" id="RU004475"/>
    </source>
</evidence>
<proteinExistence type="inferred from homology"/>
<dbReference type="SUPFAM" id="SSF51735">
    <property type="entry name" value="NAD(P)-binding Rossmann-fold domains"/>
    <property type="match status" value="1"/>
</dbReference>
<dbReference type="Pfam" id="PF01073">
    <property type="entry name" value="3Beta_HSD"/>
    <property type="match status" value="1"/>
</dbReference>